<evidence type="ECO:0000256" key="1">
    <source>
        <dbReference type="ARBA" id="ARBA00006295"/>
    </source>
</evidence>
<dbReference type="GO" id="GO:0003677">
    <property type="term" value="F:DNA binding"/>
    <property type="evidence" value="ECO:0007669"/>
    <property type="project" value="UniProtKB-KW"/>
</dbReference>
<dbReference type="InterPro" id="IPR036086">
    <property type="entry name" value="ParB/Sulfiredoxin_sf"/>
</dbReference>
<dbReference type="PANTHER" id="PTHR33375:SF1">
    <property type="entry name" value="CHROMOSOME-PARTITIONING PROTEIN PARB-RELATED"/>
    <property type="match status" value="1"/>
</dbReference>
<organism evidence="6 7">
    <name type="scientific">Gordonibacter massiliensis</name>
    <name type="common">ex Traore et al. 2017</name>
    <dbReference type="NCBI Taxonomy" id="1841863"/>
    <lineage>
        <taxon>Bacteria</taxon>
        <taxon>Bacillati</taxon>
        <taxon>Actinomycetota</taxon>
        <taxon>Coriobacteriia</taxon>
        <taxon>Eggerthellales</taxon>
        <taxon>Eggerthellaceae</taxon>
        <taxon>Gordonibacter</taxon>
    </lineage>
</organism>
<proteinExistence type="inferred from homology"/>
<gene>
    <name evidence="6" type="ORF">H7313_01160</name>
</gene>
<sequence length="351" mass="39069">MAKSTKSGLGRGLNSLLGGSYEEAVPPEPAKPAPRVTVDAEEAPVPAKRAVPPTVPARNTETPTKHDDVPREEFIKDEDHVTIKSVVERKTDEVSLDSVSPNPDQPRTNFKQEEIEELASSIQKDGLLQPILVRSVGSNKYQIIAGERRWQACKSIGMKTVPIRIKEADDDKALELALVENVQRSDLNPIEEAYGYRRMMERRNLTQSEVAQAMSKGRSTVANALRLLELPEEAQQLLFEEKITAGHARAILSIPSKEGRLKLTQKLVDEKLSVRETEAIARLLAGKKSSEASQQRQPTPKSFKTVAKALRDVLHTNVRVKTVQGKNKIEIEFKDEDELEKLFEELIASTS</sequence>
<feature type="compositionally biased region" description="Basic and acidic residues" evidence="4">
    <location>
        <begin position="63"/>
        <end position="74"/>
    </location>
</feature>
<dbReference type="SUPFAM" id="SSF110849">
    <property type="entry name" value="ParB/Sulfiredoxin"/>
    <property type="match status" value="1"/>
</dbReference>
<name>A0A842J854_9ACTN</name>
<dbReference type="GO" id="GO:0007059">
    <property type="term" value="P:chromosome segregation"/>
    <property type="evidence" value="ECO:0007669"/>
    <property type="project" value="UniProtKB-KW"/>
</dbReference>
<dbReference type="EMBL" id="JACMSE010000001">
    <property type="protein sequence ID" value="MBC2887973.1"/>
    <property type="molecule type" value="Genomic_DNA"/>
</dbReference>
<dbReference type="GO" id="GO:0005694">
    <property type="term" value="C:chromosome"/>
    <property type="evidence" value="ECO:0007669"/>
    <property type="project" value="TreeGrafter"/>
</dbReference>
<dbReference type="Pfam" id="PF17762">
    <property type="entry name" value="HTH_ParB"/>
    <property type="match status" value="1"/>
</dbReference>
<dbReference type="RefSeq" id="WP_185903992.1">
    <property type="nucleotide sequence ID" value="NZ_JACMSE010000001.1"/>
</dbReference>
<dbReference type="SMART" id="SM00470">
    <property type="entry name" value="ParB"/>
    <property type="match status" value="1"/>
</dbReference>
<protein>
    <submittedName>
        <fullName evidence="6">ParB/RepB/Spo0J family partition protein</fullName>
    </submittedName>
</protein>
<feature type="region of interest" description="Disordered" evidence="4">
    <location>
        <begin position="1"/>
        <end position="74"/>
    </location>
</feature>
<dbReference type="Proteomes" id="UP000587396">
    <property type="component" value="Unassembled WGS sequence"/>
</dbReference>
<dbReference type="NCBIfam" id="TIGR00180">
    <property type="entry name" value="parB_part"/>
    <property type="match status" value="1"/>
</dbReference>
<dbReference type="InterPro" id="IPR041468">
    <property type="entry name" value="HTH_ParB/Spo0J"/>
</dbReference>
<keyword evidence="3" id="KW-0238">DNA-binding</keyword>
<keyword evidence="7" id="KW-1185">Reference proteome</keyword>
<feature type="compositionally biased region" description="Low complexity" evidence="4">
    <location>
        <begin position="12"/>
        <end position="24"/>
    </location>
</feature>
<dbReference type="Gene3D" id="1.10.10.2830">
    <property type="match status" value="1"/>
</dbReference>
<reference evidence="6 7" key="1">
    <citation type="submission" date="2020-08" db="EMBL/GenBank/DDBJ databases">
        <authorList>
            <person name="Liu C."/>
            <person name="Sun Q."/>
        </authorList>
    </citation>
    <scope>NUCLEOTIDE SEQUENCE [LARGE SCALE GENOMIC DNA]</scope>
    <source>
        <strain evidence="6 7">N22</strain>
    </source>
</reference>
<dbReference type="InterPro" id="IPR004437">
    <property type="entry name" value="ParB/RepB/Spo0J"/>
</dbReference>
<dbReference type="CDD" id="cd16393">
    <property type="entry name" value="SPO0J_N"/>
    <property type="match status" value="1"/>
</dbReference>
<dbReference type="FunFam" id="1.10.10.2830:FF:000001">
    <property type="entry name" value="Chromosome partitioning protein ParB"/>
    <property type="match status" value="1"/>
</dbReference>
<dbReference type="PANTHER" id="PTHR33375">
    <property type="entry name" value="CHROMOSOME-PARTITIONING PROTEIN PARB-RELATED"/>
    <property type="match status" value="1"/>
</dbReference>
<comment type="caution">
    <text evidence="6">The sequence shown here is derived from an EMBL/GenBank/DDBJ whole genome shotgun (WGS) entry which is preliminary data.</text>
</comment>
<evidence type="ECO:0000256" key="2">
    <source>
        <dbReference type="ARBA" id="ARBA00022829"/>
    </source>
</evidence>
<evidence type="ECO:0000313" key="7">
    <source>
        <dbReference type="Proteomes" id="UP000587396"/>
    </source>
</evidence>
<dbReference type="InterPro" id="IPR003115">
    <property type="entry name" value="ParB_N"/>
</dbReference>
<dbReference type="Gene3D" id="3.90.1530.30">
    <property type="match status" value="1"/>
</dbReference>
<evidence type="ECO:0000256" key="4">
    <source>
        <dbReference type="SAM" id="MobiDB-lite"/>
    </source>
</evidence>
<dbReference type="FunFam" id="3.90.1530.30:FF:000001">
    <property type="entry name" value="Chromosome partitioning protein ParB"/>
    <property type="match status" value="1"/>
</dbReference>
<keyword evidence="2" id="KW-0159">Chromosome partition</keyword>
<evidence type="ECO:0000313" key="6">
    <source>
        <dbReference type="EMBL" id="MBC2887973.1"/>
    </source>
</evidence>
<dbReference type="InterPro" id="IPR050336">
    <property type="entry name" value="Chromosome_partition/occlusion"/>
</dbReference>
<dbReference type="Pfam" id="PF02195">
    <property type="entry name" value="ParB_N"/>
    <property type="match status" value="1"/>
</dbReference>
<accession>A0A842J854</accession>
<feature type="domain" description="ParB-like N-terminal" evidence="5">
    <location>
        <begin position="92"/>
        <end position="182"/>
    </location>
</feature>
<dbReference type="AlphaFoldDB" id="A0A842J854"/>
<comment type="similarity">
    <text evidence="1">Belongs to the ParB family.</text>
</comment>
<evidence type="ECO:0000256" key="3">
    <source>
        <dbReference type="ARBA" id="ARBA00023125"/>
    </source>
</evidence>
<evidence type="ECO:0000259" key="5">
    <source>
        <dbReference type="SMART" id="SM00470"/>
    </source>
</evidence>